<reference evidence="1 2" key="1">
    <citation type="journal article" date="2021" name="Commun. Biol.">
        <title>Genomic insights into the host specific adaptation of the Pneumocystis genus.</title>
        <authorList>
            <person name="Cisse O.H."/>
            <person name="Ma L."/>
            <person name="Dekker J.P."/>
            <person name="Khil P.P."/>
            <person name="Youn J.-H."/>
            <person name="Brenchley J.M."/>
            <person name="Blair R."/>
            <person name="Pahar B."/>
            <person name="Chabe M."/>
            <person name="Van Rompay K.K.A."/>
            <person name="Keesler R."/>
            <person name="Sukura A."/>
            <person name="Hirsch V."/>
            <person name="Kutty G."/>
            <person name="Liu Y."/>
            <person name="Peng L."/>
            <person name="Chen J."/>
            <person name="Song J."/>
            <person name="Weissenbacher-Lang C."/>
            <person name="Xu J."/>
            <person name="Upham N.S."/>
            <person name="Stajich J.E."/>
            <person name="Cuomo C.A."/>
            <person name="Cushion M.T."/>
            <person name="Kovacs J.A."/>
        </authorList>
    </citation>
    <scope>NUCLEOTIDE SEQUENCE [LARGE SCALE GENOMIC DNA]</scope>
    <source>
        <strain evidence="1 2">RABM</strain>
    </source>
</reference>
<sequence>MVVCRFFLEGRCRFGDYCRNEHVTTKKSGFFGQNKPFQGGFKPTIINHSISESLIEDDLGKDHPQWPFTCYGTGKGHPNLISGKDISPEELRAFAYKYMENMDFYGYKNSVEKLSQEIQELRNNMTKNSRKACRIAIDILNGKFSGNIDSIFSNAFSSNSFTSAFSVFSNQTQASFFTHEQIQFGTNQSSFSTNTAFPVQSSAFEKTKPFSPLFNKNNAFNSPFCSNSSNTLSFGTPSFSLTTASSNEPMFKNTSFIQKPISFGNNHDPPKVHQSSYSTLNIPTSAFSQFNNFNPAQEQSLFNCKSIFNQQSSVFGTSHTFQANTTPVPTFTFQSNTHMLEDSFPVSNQQHTGNTKIILLNQGTLDSLSESDLSESALEAFKARTFTLGKIPEIEPPLSLRS</sequence>
<evidence type="ECO:0000313" key="1">
    <source>
        <dbReference type="EMBL" id="KAG4304571.1"/>
    </source>
</evidence>
<gene>
    <name evidence="1" type="ORF">PORY_001964</name>
</gene>
<proteinExistence type="predicted"/>
<evidence type="ECO:0000313" key="2">
    <source>
        <dbReference type="Proteomes" id="UP000768646"/>
    </source>
</evidence>
<keyword evidence="2" id="KW-1185">Reference proteome</keyword>
<comment type="caution">
    <text evidence="1">The sequence shown here is derived from an EMBL/GenBank/DDBJ whole genome shotgun (WGS) entry which is preliminary data.</text>
</comment>
<protein>
    <submittedName>
        <fullName evidence="1">Uncharacterized protein</fullName>
    </submittedName>
</protein>
<dbReference type="EMBL" id="JABTEG010000007">
    <property type="protein sequence ID" value="KAG4304571.1"/>
    <property type="molecule type" value="Genomic_DNA"/>
</dbReference>
<dbReference type="Proteomes" id="UP000768646">
    <property type="component" value="Unassembled WGS sequence"/>
</dbReference>
<accession>A0ACB7CAJ7</accession>
<name>A0ACB7CAJ7_9ASCO</name>
<organism evidence="1 2">
    <name type="scientific">Pneumocystis oryctolagi</name>
    <dbReference type="NCBI Taxonomy" id="42067"/>
    <lineage>
        <taxon>Eukaryota</taxon>
        <taxon>Fungi</taxon>
        <taxon>Dikarya</taxon>
        <taxon>Ascomycota</taxon>
        <taxon>Taphrinomycotina</taxon>
        <taxon>Pneumocystomycetes</taxon>
        <taxon>Pneumocystaceae</taxon>
        <taxon>Pneumocystis</taxon>
    </lineage>
</organism>